<accession>A0A4R2JAB5</accession>
<evidence type="ECO:0000313" key="2">
    <source>
        <dbReference type="EMBL" id="TCO54792.1"/>
    </source>
</evidence>
<sequence>MFGPIYHATPIEIQKDMITAQLGQVNDLTEAATMWRGVRTWIEDARTELRTRSQNLLPHWPDDAGRALEAKIQRTDAELKMWADRIDSSQVSETLETLAGAIPQAHAVVMGLYGDYVAASTNPLAWGLMPGFQQASAAQLDVLGGHFDMAMLKVCQAAGISSPTDFLPKTESTGTTSTTGNSATDFVNAAEATVSAGSEVKSLFSSLTDGSGASLTGMPDLSGVGSGSGHGGPSLAGWSPTLPGVDALASLPVGGGGMPSVGAPPVPTGWLGTAGVGGASAGLPIAGPAAGKRAPELAQEIKPGAATTAAGTKASSGGVPPMMPPHMGHGQAGTLRPGSVGQPTGRSRGTRRASDGTDGVPTELRGRSGNGDASFSFPRANDRHAPESDDPSVQLLDEDLWRVRQP</sequence>
<comment type="caution">
    <text evidence="2">The sequence shown here is derived from an EMBL/GenBank/DDBJ whole genome shotgun (WGS) entry which is preliminary data.</text>
</comment>
<dbReference type="EMBL" id="SLWS01000008">
    <property type="protein sequence ID" value="TCO54792.1"/>
    <property type="molecule type" value="Genomic_DNA"/>
</dbReference>
<feature type="compositionally biased region" description="Gly residues" evidence="1">
    <location>
        <begin position="224"/>
        <end position="234"/>
    </location>
</feature>
<organism evidence="2 3">
    <name type="scientific">Actinocrispum wychmicini</name>
    <dbReference type="NCBI Taxonomy" id="1213861"/>
    <lineage>
        <taxon>Bacteria</taxon>
        <taxon>Bacillati</taxon>
        <taxon>Actinomycetota</taxon>
        <taxon>Actinomycetes</taxon>
        <taxon>Pseudonocardiales</taxon>
        <taxon>Pseudonocardiaceae</taxon>
        <taxon>Actinocrispum</taxon>
    </lineage>
</organism>
<dbReference type="RefSeq" id="WP_132122585.1">
    <property type="nucleotide sequence ID" value="NZ_SLWS01000008.1"/>
</dbReference>
<evidence type="ECO:0000256" key="1">
    <source>
        <dbReference type="SAM" id="MobiDB-lite"/>
    </source>
</evidence>
<dbReference type="Proteomes" id="UP000295680">
    <property type="component" value="Unassembled WGS sequence"/>
</dbReference>
<feature type="region of interest" description="Disordered" evidence="1">
    <location>
        <begin position="305"/>
        <end position="406"/>
    </location>
</feature>
<feature type="compositionally biased region" description="Low complexity" evidence="1">
    <location>
        <begin position="305"/>
        <end position="329"/>
    </location>
</feature>
<evidence type="ECO:0008006" key="4">
    <source>
        <dbReference type="Google" id="ProtNLM"/>
    </source>
</evidence>
<keyword evidence="3" id="KW-1185">Reference proteome</keyword>
<dbReference type="AlphaFoldDB" id="A0A4R2JAB5"/>
<dbReference type="OrthoDB" id="3638037at2"/>
<reference evidence="2 3" key="1">
    <citation type="submission" date="2019-03" db="EMBL/GenBank/DDBJ databases">
        <title>Genomic Encyclopedia of Type Strains, Phase IV (KMG-IV): sequencing the most valuable type-strain genomes for metagenomic binning, comparative biology and taxonomic classification.</title>
        <authorList>
            <person name="Goeker M."/>
        </authorList>
    </citation>
    <scope>NUCLEOTIDE SEQUENCE [LARGE SCALE GENOMIC DNA]</scope>
    <source>
        <strain evidence="2 3">DSM 45934</strain>
    </source>
</reference>
<protein>
    <recommendedName>
        <fullName evidence="4">PPE family protein</fullName>
    </recommendedName>
</protein>
<gene>
    <name evidence="2" type="ORF">EV192_10880</name>
</gene>
<feature type="region of interest" description="Disordered" evidence="1">
    <location>
        <begin position="218"/>
        <end position="238"/>
    </location>
</feature>
<name>A0A4R2JAB5_9PSEU</name>
<proteinExistence type="predicted"/>
<evidence type="ECO:0000313" key="3">
    <source>
        <dbReference type="Proteomes" id="UP000295680"/>
    </source>
</evidence>